<evidence type="ECO:0000259" key="2">
    <source>
        <dbReference type="PROSITE" id="PS50983"/>
    </source>
</evidence>
<dbReference type="AlphaFoldDB" id="A0A9Q7EW48"/>
<dbReference type="Gene3D" id="3.40.50.1980">
    <property type="entry name" value="Nitrogenase molybdenum iron protein domain"/>
    <property type="match status" value="2"/>
</dbReference>
<dbReference type="PANTHER" id="PTHR30535">
    <property type="entry name" value="VITAMIN B12-BINDING PROTEIN"/>
    <property type="match status" value="1"/>
</dbReference>
<dbReference type="PROSITE" id="PS50983">
    <property type="entry name" value="FE_B12_PBP"/>
    <property type="match status" value="1"/>
</dbReference>
<organism evidence="3 4">
    <name type="scientific">Aminithiophilus ramosus</name>
    <dbReference type="NCBI Taxonomy" id="3029084"/>
    <lineage>
        <taxon>Bacteria</taxon>
        <taxon>Thermotogati</taxon>
        <taxon>Synergistota</taxon>
        <taxon>Synergistia</taxon>
        <taxon>Synergistales</taxon>
        <taxon>Aminithiophilaceae</taxon>
        <taxon>Aminithiophilus</taxon>
    </lineage>
</organism>
<keyword evidence="1" id="KW-0732">Signal</keyword>
<dbReference type="Proteomes" id="UP000671879">
    <property type="component" value="Chromosome"/>
</dbReference>
<evidence type="ECO:0000313" key="4">
    <source>
        <dbReference type="Proteomes" id="UP000671879"/>
    </source>
</evidence>
<evidence type="ECO:0000313" key="3">
    <source>
        <dbReference type="EMBL" id="QTX32978.1"/>
    </source>
</evidence>
<dbReference type="InterPro" id="IPR002491">
    <property type="entry name" value="ABC_transptr_periplasmic_BD"/>
</dbReference>
<dbReference type="KEGG" id="aram:KAR29_03435"/>
<proteinExistence type="predicted"/>
<dbReference type="InterPro" id="IPR050902">
    <property type="entry name" value="ABC_Transporter_SBP"/>
</dbReference>
<dbReference type="GO" id="GO:0071281">
    <property type="term" value="P:cellular response to iron ion"/>
    <property type="evidence" value="ECO:0007669"/>
    <property type="project" value="TreeGrafter"/>
</dbReference>
<dbReference type="SUPFAM" id="SSF53807">
    <property type="entry name" value="Helical backbone' metal receptor"/>
    <property type="match status" value="1"/>
</dbReference>
<protein>
    <recommendedName>
        <fullName evidence="2">Fe/B12 periplasmic-binding domain-containing protein</fullName>
    </recommendedName>
</protein>
<accession>A0A9Q7EW48</accession>
<feature type="domain" description="Fe/B12 periplasmic-binding" evidence="2">
    <location>
        <begin position="25"/>
        <end position="283"/>
    </location>
</feature>
<reference evidence="4" key="1">
    <citation type="submission" date="2021-04" db="EMBL/GenBank/DDBJ databases">
        <title>A novel Synergistetes isolate from a pyrite-forming mixed culture.</title>
        <authorList>
            <person name="Bunk B."/>
            <person name="Sproer C."/>
            <person name="Spring S."/>
            <person name="Pester M."/>
        </authorList>
    </citation>
    <scope>NUCLEOTIDE SEQUENCE [LARGE SCALE GENOMIC DNA]</scope>
    <source>
        <strain evidence="4">J.5.4.2-T.3.5.2</strain>
    </source>
</reference>
<name>A0A9Q7EW48_9BACT</name>
<feature type="chain" id="PRO_5040448421" description="Fe/B12 periplasmic-binding domain-containing protein" evidence="1">
    <location>
        <begin position="21"/>
        <end position="287"/>
    </location>
</feature>
<gene>
    <name evidence="3" type="ORF">KAR29_03435</name>
</gene>
<feature type="signal peptide" evidence="1">
    <location>
        <begin position="1"/>
        <end position="20"/>
    </location>
</feature>
<dbReference type="EMBL" id="CP072943">
    <property type="protein sequence ID" value="QTX32978.1"/>
    <property type="molecule type" value="Genomic_DNA"/>
</dbReference>
<keyword evidence="4" id="KW-1185">Reference proteome</keyword>
<sequence>MARLVALVTLILTLAAPVEAEGPQRIVSLYPGHSENIVALGAGDRLVALSRSDDDGLLPDLPRLSPKVGGEALLALAPDLVIARSLVLRLNPALEPTLAEAGIALLCLDPPLWEDFDTYLRALSTALSADADEAVGRAASLRRALADEAESRRGGRPRPRVFIEATEKGLHTCAPHSWAARLVTLVGGENIAATEGEEEEAKPLMAWGIERFLKEARLGLDIYIVQQGTMNGATVDDVRRRPWMEPFGGVKVVAVEEGLLSRPSLLGLERGGRELIDIFYPREESLP</sequence>
<evidence type="ECO:0000256" key="1">
    <source>
        <dbReference type="SAM" id="SignalP"/>
    </source>
</evidence>
<dbReference type="RefSeq" id="WP_274374245.1">
    <property type="nucleotide sequence ID" value="NZ_CP072943.1"/>
</dbReference>
<dbReference type="PANTHER" id="PTHR30535:SF34">
    <property type="entry name" value="MOLYBDATE-BINDING PROTEIN MOLA"/>
    <property type="match status" value="1"/>
</dbReference>